<protein>
    <recommendedName>
        <fullName evidence="2">Flagellar basal-body/hook protein C-terminal domain-containing protein</fullName>
    </recommendedName>
</protein>
<gene>
    <name evidence="3" type="ORF">B6S12_00110</name>
</gene>
<organism evidence="3 4">
    <name type="scientific">Helicobacter valdiviensis</name>
    <dbReference type="NCBI Taxonomy" id="1458358"/>
    <lineage>
        <taxon>Bacteria</taxon>
        <taxon>Pseudomonadati</taxon>
        <taxon>Campylobacterota</taxon>
        <taxon>Epsilonproteobacteria</taxon>
        <taxon>Campylobacterales</taxon>
        <taxon>Helicobacteraceae</taxon>
        <taxon>Helicobacter</taxon>
    </lineage>
</organism>
<evidence type="ECO:0000259" key="2">
    <source>
        <dbReference type="Pfam" id="PF06429"/>
    </source>
</evidence>
<dbReference type="AlphaFoldDB" id="A0A2W6NNK8"/>
<dbReference type="Proteomes" id="UP000249746">
    <property type="component" value="Unassembled WGS sequence"/>
</dbReference>
<proteinExistence type="inferred from homology"/>
<evidence type="ECO:0000256" key="1">
    <source>
        <dbReference type="ARBA" id="ARBA00009677"/>
    </source>
</evidence>
<evidence type="ECO:0000313" key="3">
    <source>
        <dbReference type="EMBL" id="PZT49036.1"/>
    </source>
</evidence>
<dbReference type="EMBL" id="NBIU01000001">
    <property type="protein sequence ID" value="PZT49036.1"/>
    <property type="molecule type" value="Genomic_DNA"/>
</dbReference>
<comment type="caution">
    <text evidence="3">The sequence shown here is derived from an EMBL/GenBank/DDBJ whole genome shotgun (WGS) entry which is preliminary data.</text>
</comment>
<dbReference type="InterPro" id="IPR010930">
    <property type="entry name" value="Flg_bb/hook_C_dom"/>
</dbReference>
<keyword evidence="4" id="KW-1185">Reference proteome</keyword>
<dbReference type="Pfam" id="PF06429">
    <property type="entry name" value="Flg_bbr_C"/>
    <property type="match status" value="1"/>
</dbReference>
<reference evidence="3 4" key="1">
    <citation type="submission" date="2017-03" db="EMBL/GenBank/DDBJ databases">
        <title>Genomic and clinical evidence uncovers the enterohepatic species Helicobacter valdiviensis as a potential human intestinal pathogen.</title>
        <authorList>
            <person name="Fresia P."/>
            <person name="Jara R."/>
            <person name="Sierra R."/>
            <person name="Ferres I."/>
            <person name="Greif G."/>
            <person name="Iraola G."/>
            <person name="Collado L."/>
        </authorList>
    </citation>
    <scope>NUCLEOTIDE SEQUENCE [LARGE SCALE GENOMIC DNA]</scope>
    <source>
        <strain evidence="3 4">WBE14</strain>
    </source>
</reference>
<name>A0A2W6NNK8_9HELI</name>
<comment type="similarity">
    <text evidence="1">Belongs to the flagella basal body rod proteins family.</text>
</comment>
<accession>A0A2W6NNK8</accession>
<feature type="domain" description="Flagellar basal-body/hook protein C-terminal" evidence="2">
    <location>
        <begin position="28"/>
        <end position="72"/>
    </location>
</feature>
<dbReference type="OrthoDB" id="5328226at2"/>
<sequence length="75" mass="8113">MEISSNYNYGNAFNNAQNGMQTNMQNLQSGMVETSNTDLAQSSVETITAQNGVEANAKVTQSQDSMMQSLLDIMA</sequence>
<evidence type="ECO:0000313" key="4">
    <source>
        <dbReference type="Proteomes" id="UP000249746"/>
    </source>
</evidence>
<dbReference type="RefSeq" id="WP_111228786.1">
    <property type="nucleotide sequence ID" value="NZ_NBIU01000001.1"/>
</dbReference>